<evidence type="ECO:0000256" key="10">
    <source>
        <dbReference type="ARBA" id="ARBA00023316"/>
    </source>
</evidence>
<protein>
    <recommendedName>
        <fullName evidence="12">Exo-1,3-beta-glucanase D</fullName>
    </recommendedName>
</protein>
<comment type="caution">
    <text evidence="15">The sequence shown here is derived from an EMBL/GenBank/DDBJ whole genome shotgun (WGS) entry which is preliminary data.</text>
</comment>
<evidence type="ECO:0000256" key="6">
    <source>
        <dbReference type="ARBA" id="ARBA00022989"/>
    </source>
</evidence>
<keyword evidence="3" id="KW-0812">Transmembrane</keyword>
<evidence type="ECO:0000259" key="14">
    <source>
        <dbReference type="Pfam" id="PF00150"/>
    </source>
</evidence>
<dbReference type="Gene3D" id="3.20.20.80">
    <property type="entry name" value="Glycosidases"/>
    <property type="match status" value="1"/>
</dbReference>
<gene>
    <name evidence="15" type="ORF">ABS32_07515</name>
</gene>
<dbReference type="InterPro" id="IPR050386">
    <property type="entry name" value="Glycosyl_hydrolase_5"/>
</dbReference>
<evidence type="ECO:0000256" key="7">
    <source>
        <dbReference type="ARBA" id="ARBA00023136"/>
    </source>
</evidence>
<dbReference type="InterPro" id="IPR001547">
    <property type="entry name" value="Glyco_hydro_5"/>
</dbReference>
<comment type="subcellular location">
    <subcellularLocation>
        <location evidence="1">Cell membrane</location>
        <topology evidence="1">Single-pass type II membrane protein</topology>
    </subcellularLocation>
</comment>
<dbReference type="AlphaFoldDB" id="A0A0R2X537"/>
<dbReference type="GO" id="GO:0071555">
    <property type="term" value="P:cell wall organization"/>
    <property type="evidence" value="ECO:0007669"/>
    <property type="project" value="UniProtKB-KW"/>
</dbReference>
<feature type="non-terminal residue" evidence="15">
    <location>
        <position position="1"/>
    </location>
</feature>
<dbReference type="PANTHER" id="PTHR31297">
    <property type="entry name" value="GLUCAN ENDO-1,6-BETA-GLUCOSIDASE B"/>
    <property type="match status" value="1"/>
</dbReference>
<accession>A0A0R2X537</accession>
<keyword evidence="9 13" id="KW-0326">Glycosidase</keyword>
<evidence type="ECO:0000256" key="4">
    <source>
        <dbReference type="ARBA" id="ARBA00022801"/>
    </source>
</evidence>
<dbReference type="GO" id="GO:0005576">
    <property type="term" value="C:extracellular region"/>
    <property type="evidence" value="ECO:0007669"/>
    <property type="project" value="TreeGrafter"/>
</dbReference>
<sequence>IVDGEGNPIALRGVNFGSWLVEEIWMMPVEGVPPAGSSFSKVIDHSSLWDTFRQRFGEEGVLQIRKAWRDCWITREDFVRVKELGLNCVRLPFLHDSLDAPDGLVPRIDQAVTWARETGVYLILDLHGTPGRQSGQHHTGKSDEDQLFKDSKKVAECELVWKKVASRYGNAPEVAAFDLMNEPMGAPNESTLYLVYDRLWRAVREVAAEKPVMIADGYKGIAGMPYPEVAGWKQVIFSQHHYNFGAKQVRDHWGPVENLIAKIGYARSRRNVPFFVGELNIEPHSSQEMMTRVLDALDEKEISWTVWSYKVAMRGQGGMWGLYRGKKDLPVLNPFTDSISEIIKKIQAYKTENFEASAMKPAIQQTRLYQKSITPAQ</sequence>
<dbReference type="InterPro" id="IPR017853">
    <property type="entry name" value="GH"/>
</dbReference>
<comment type="similarity">
    <text evidence="13">Belongs to the glycosyl hydrolase 5 (cellulase A) family.</text>
</comment>
<keyword evidence="5" id="KW-0735">Signal-anchor</keyword>
<dbReference type="GO" id="GO:0009986">
    <property type="term" value="C:cell surface"/>
    <property type="evidence" value="ECO:0007669"/>
    <property type="project" value="TreeGrafter"/>
</dbReference>
<evidence type="ECO:0000256" key="9">
    <source>
        <dbReference type="ARBA" id="ARBA00023295"/>
    </source>
</evidence>
<comment type="function">
    <text evidence="11">Glucosidase involved in the degradation of cellulosic biomass. Active on lichenan.</text>
</comment>
<dbReference type="EMBL" id="LIDM01000370">
    <property type="protein sequence ID" value="KRP31194.1"/>
    <property type="molecule type" value="Genomic_DNA"/>
</dbReference>
<evidence type="ECO:0000256" key="12">
    <source>
        <dbReference type="ARBA" id="ARBA00041260"/>
    </source>
</evidence>
<name>A0A0R2X537_9BACT</name>
<dbReference type="PANTHER" id="PTHR31297:SF34">
    <property type="entry name" value="GLUCAN 1,3-BETA-GLUCOSIDASE 2"/>
    <property type="match status" value="1"/>
</dbReference>
<keyword evidence="8" id="KW-0325">Glycoprotein</keyword>
<organism evidence="15 16">
    <name type="scientific">Verrucomicrobia subdivision 6 bacterium BACL9 MAG-120820-bin42</name>
    <dbReference type="NCBI Taxonomy" id="1655634"/>
    <lineage>
        <taxon>Bacteria</taxon>
        <taxon>Pseudomonadati</taxon>
        <taxon>Verrucomicrobiota</taxon>
        <taxon>Verrucomicrobiia</taxon>
        <taxon>Verrucomicrobiales</taxon>
        <taxon>Verrucomicrobia subdivision 6</taxon>
    </lineage>
</organism>
<evidence type="ECO:0000313" key="15">
    <source>
        <dbReference type="EMBL" id="KRP31194.1"/>
    </source>
</evidence>
<dbReference type="GO" id="GO:0008422">
    <property type="term" value="F:beta-glucosidase activity"/>
    <property type="evidence" value="ECO:0007669"/>
    <property type="project" value="TreeGrafter"/>
</dbReference>
<keyword evidence="7" id="KW-0472">Membrane</keyword>
<dbReference type="GO" id="GO:0005886">
    <property type="term" value="C:plasma membrane"/>
    <property type="evidence" value="ECO:0007669"/>
    <property type="project" value="UniProtKB-SubCell"/>
</dbReference>
<evidence type="ECO:0000256" key="5">
    <source>
        <dbReference type="ARBA" id="ARBA00022968"/>
    </source>
</evidence>
<dbReference type="SUPFAM" id="SSF51445">
    <property type="entry name" value="(Trans)glycosidases"/>
    <property type="match status" value="1"/>
</dbReference>
<dbReference type="GO" id="GO:0009251">
    <property type="term" value="P:glucan catabolic process"/>
    <property type="evidence" value="ECO:0007669"/>
    <property type="project" value="TreeGrafter"/>
</dbReference>
<dbReference type="Pfam" id="PF00150">
    <property type="entry name" value="Cellulase"/>
    <property type="match status" value="1"/>
</dbReference>
<dbReference type="Proteomes" id="UP000051557">
    <property type="component" value="Unassembled WGS sequence"/>
</dbReference>
<keyword evidence="10" id="KW-0961">Cell wall biogenesis/degradation</keyword>
<keyword evidence="4 13" id="KW-0378">Hydrolase</keyword>
<evidence type="ECO:0000313" key="16">
    <source>
        <dbReference type="Proteomes" id="UP000051557"/>
    </source>
</evidence>
<evidence type="ECO:0000256" key="2">
    <source>
        <dbReference type="ARBA" id="ARBA00022475"/>
    </source>
</evidence>
<keyword evidence="2" id="KW-1003">Cell membrane</keyword>
<proteinExistence type="inferred from homology"/>
<evidence type="ECO:0000256" key="3">
    <source>
        <dbReference type="ARBA" id="ARBA00022692"/>
    </source>
</evidence>
<evidence type="ECO:0000256" key="11">
    <source>
        <dbReference type="ARBA" id="ARBA00037126"/>
    </source>
</evidence>
<evidence type="ECO:0000256" key="13">
    <source>
        <dbReference type="RuleBase" id="RU361153"/>
    </source>
</evidence>
<reference evidence="15 16" key="1">
    <citation type="submission" date="2015-10" db="EMBL/GenBank/DDBJ databases">
        <title>Metagenome-Assembled Genomes uncover a global brackish microbiome.</title>
        <authorList>
            <person name="Hugerth L.W."/>
            <person name="Larsson J."/>
            <person name="Alneberg J."/>
            <person name="Lindh M.V."/>
            <person name="Legrand C."/>
            <person name="Pinhassi J."/>
            <person name="Andersson A.F."/>
        </authorList>
    </citation>
    <scope>NUCLEOTIDE SEQUENCE [LARGE SCALE GENOMIC DNA]</scope>
    <source>
        <strain evidence="15">BACL9 MAG-120820-bin42</strain>
    </source>
</reference>
<evidence type="ECO:0000256" key="8">
    <source>
        <dbReference type="ARBA" id="ARBA00023180"/>
    </source>
</evidence>
<keyword evidence="6" id="KW-1133">Transmembrane helix</keyword>
<evidence type="ECO:0000256" key="1">
    <source>
        <dbReference type="ARBA" id="ARBA00004401"/>
    </source>
</evidence>
<feature type="domain" description="Glycoside hydrolase family 5" evidence="14">
    <location>
        <begin position="73"/>
        <end position="310"/>
    </location>
</feature>